<evidence type="ECO:0000313" key="7">
    <source>
        <dbReference type="Proteomes" id="UP000004830"/>
    </source>
</evidence>
<dbReference type="Gene3D" id="3.20.20.140">
    <property type="entry name" value="Metal-dependent hydrolases"/>
    <property type="match status" value="1"/>
</dbReference>
<comment type="catalytic activity">
    <reaction evidence="5">
        <text>O-phospho-L-tyrosyl-[protein] + H2O = L-tyrosyl-[protein] + phosphate</text>
        <dbReference type="Rhea" id="RHEA:10684"/>
        <dbReference type="Rhea" id="RHEA-COMP:10136"/>
        <dbReference type="Rhea" id="RHEA-COMP:20101"/>
        <dbReference type="ChEBI" id="CHEBI:15377"/>
        <dbReference type="ChEBI" id="CHEBI:43474"/>
        <dbReference type="ChEBI" id="CHEBI:46858"/>
        <dbReference type="ChEBI" id="CHEBI:61978"/>
        <dbReference type="EC" id="3.1.3.48"/>
    </reaction>
</comment>
<comment type="similarity">
    <text evidence="1">Belongs to the metallo-dependent hydrolases superfamily. CpsB/CapC family.</text>
</comment>
<keyword evidence="4" id="KW-0904">Protein phosphatase</keyword>
<evidence type="ECO:0000256" key="3">
    <source>
        <dbReference type="ARBA" id="ARBA00022801"/>
    </source>
</evidence>
<evidence type="ECO:0000313" key="6">
    <source>
        <dbReference type="EMBL" id="EGX71487.1"/>
    </source>
</evidence>
<dbReference type="PANTHER" id="PTHR39181">
    <property type="entry name" value="TYROSINE-PROTEIN PHOSPHATASE YWQE"/>
    <property type="match status" value="1"/>
</dbReference>
<dbReference type="SUPFAM" id="SSF89550">
    <property type="entry name" value="PHP domain-like"/>
    <property type="match status" value="1"/>
</dbReference>
<accession>G1WHR2</accession>
<evidence type="ECO:0000256" key="1">
    <source>
        <dbReference type="ARBA" id="ARBA00005750"/>
    </source>
</evidence>
<dbReference type="EC" id="3.1.3.48" evidence="2"/>
<dbReference type="GO" id="GO:0030145">
    <property type="term" value="F:manganese ion binding"/>
    <property type="evidence" value="ECO:0007669"/>
    <property type="project" value="InterPro"/>
</dbReference>
<dbReference type="InterPro" id="IPR016667">
    <property type="entry name" value="Caps_polysacc_synth_CpsB/CapC"/>
</dbReference>
<evidence type="ECO:0000256" key="2">
    <source>
        <dbReference type="ARBA" id="ARBA00013064"/>
    </source>
</evidence>
<sequence>MLRSAKKAGITRIVCTPHCRDPYFNYAAMWNAFRLLQSRAGGFPLQMGFEVNYAKLMDLGLDYARYLHFDGSNELLLELSRGATKYDFVEYERTIYELQGRGYQIIIAHPERCRAIQQDIEIAQRLVSMGCKLQASADFIAGGRFGKEKRPALKLLNAGLYDYVASDAHNAGHYRYFKKVCLRYVER</sequence>
<organism evidence="6 7">
    <name type="scientific">Collinsella tanakaei YIT 12063</name>
    <dbReference type="NCBI Taxonomy" id="742742"/>
    <lineage>
        <taxon>Bacteria</taxon>
        <taxon>Bacillati</taxon>
        <taxon>Actinomycetota</taxon>
        <taxon>Coriobacteriia</taxon>
        <taxon>Coriobacteriales</taxon>
        <taxon>Coriobacteriaceae</taxon>
        <taxon>Collinsella</taxon>
    </lineage>
</organism>
<evidence type="ECO:0000256" key="4">
    <source>
        <dbReference type="ARBA" id="ARBA00022912"/>
    </source>
</evidence>
<dbReference type="GO" id="GO:0004725">
    <property type="term" value="F:protein tyrosine phosphatase activity"/>
    <property type="evidence" value="ECO:0007669"/>
    <property type="project" value="UniProtKB-EC"/>
</dbReference>
<dbReference type="HOGENOM" id="CLU_085966_1_0_11"/>
<dbReference type="Pfam" id="PF19567">
    <property type="entry name" value="CpsB_CapC"/>
    <property type="match status" value="1"/>
</dbReference>
<reference evidence="6 7" key="1">
    <citation type="submission" date="2011-06" db="EMBL/GenBank/DDBJ databases">
        <title>The Genome Sequence of Collinsella tanakaei YIT 12063.</title>
        <authorList>
            <consortium name="The Broad Institute Genome Sequencing Platform"/>
            <person name="Earl A."/>
            <person name="Ward D."/>
            <person name="Feldgarden M."/>
            <person name="Gevers D."/>
            <person name="Morotomi M."/>
            <person name="Young S.K."/>
            <person name="Zeng Q."/>
            <person name="Gargeya S."/>
            <person name="Fitzgerald M."/>
            <person name="Haas B."/>
            <person name="Abouelleil A."/>
            <person name="Alvarado L."/>
            <person name="Arachchi H.M."/>
            <person name="Berlin A."/>
            <person name="Brown A."/>
            <person name="Chapman S.B."/>
            <person name="Chen Z."/>
            <person name="Dunbar C."/>
            <person name="Freedman E."/>
            <person name="Gearin G."/>
            <person name="Gellesch M."/>
            <person name="Goldberg J."/>
            <person name="Griggs A."/>
            <person name="Gujja S."/>
            <person name="Heiman D."/>
            <person name="Howarth C."/>
            <person name="Larson L."/>
            <person name="Lui A."/>
            <person name="MacDonald P.J.P."/>
            <person name="Mehta T."/>
            <person name="Montmayeur A."/>
            <person name="Murphy C."/>
            <person name="Neiman D."/>
            <person name="Pearson M."/>
            <person name="Priest M."/>
            <person name="Roberts A."/>
            <person name="Saif S."/>
            <person name="Shea T."/>
            <person name="Shenoy N."/>
            <person name="Sisk P."/>
            <person name="Stolte C."/>
            <person name="Sykes S."/>
            <person name="Wortman J."/>
            <person name="Nusbaum C."/>
            <person name="Birren B."/>
        </authorList>
    </citation>
    <scope>NUCLEOTIDE SEQUENCE [LARGE SCALE GENOMIC DNA]</scope>
    <source>
        <strain evidence="6 7">YIT 12063</strain>
    </source>
</reference>
<dbReference type="STRING" id="742742.HMPREF9452_00875"/>
<keyword evidence="7" id="KW-1185">Reference proteome</keyword>
<dbReference type="EMBL" id="ADLS01000011">
    <property type="protein sequence ID" value="EGX71487.1"/>
    <property type="molecule type" value="Genomic_DNA"/>
</dbReference>
<dbReference type="InterPro" id="IPR016195">
    <property type="entry name" value="Pol/histidinol_Pase-like"/>
</dbReference>
<keyword evidence="3" id="KW-0378">Hydrolase</keyword>
<comment type="caution">
    <text evidence="6">The sequence shown here is derived from an EMBL/GenBank/DDBJ whole genome shotgun (WGS) entry which is preliminary data.</text>
</comment>
<gene>
    <name evidence="6" type="ORF">HMPREF9452_00875</name>
</gene>
<dbReference type="PANTHER" id="PTHR39181:SF1">
    <property type="entry name" value="TYROSINE-PROTEIN PHOSPHATASE YWQE"/>
    <property type="match status" value="1"/>
</dbReference>
<dbReference type="Proteomes" id="UP000004830">
    <property type="component" value="Unassembled WGS sequence"/>
</dbReference>
<proteinExistence type="inferred from homology"/>
<dbReference type="PATRIC" id="fig|742742.3.peg.843"/>
<evidence type="ECO:0000256" key="5">
    <source>
        <dbReference type="ARBA" id="ARBA00051722"/>
    </source>
</evidence>
<dbReference type="eggNOG" id="COG4464">
    <property type="taxonomic scope" value="Bacteria"/>
</dbReference>
<name>G1WHR2_9ACTN</name>
<dbReference type="AlphaFoldDB" id="G1WHR2"/>
<protein>
    <recommendedName>
        <fullName evidence="2">protein-tyrosine-phosphatase</fullName>
        <ecNumber evidence="2">3.1.3.48</ecNumber>
    </recommendedName>
</protein>